<dbReference type="AlphaFoldDB" id="A0A0H3FBY7"/>
<evidence type="ECO:0000313" key="4">
    <source>
        <dbReference type="Proteomes" id="UP000007257"/>
    </source>
</evidence>
<evidence type="ECO:0000313" key="5">
    <source>
        <dbReference type="Proteomes" id="UP001598201"/>
    </source>
</evidence>
<evidence type="ECO:0000313" key="3">
    <source>
        <dbReference type="EMBL" id="MFD3226183.1"/>
    </source>
</evidence>
<dbReference type="Proteomes" id="UP000007257">
    <property type="component" value="Chromosome"/>
</dbReference>
<dbReference type="EMBL" id="CP002505">
    <property type="protein sequence ID" value="ADW72527.1"/>
    <property type="molecule type" value="Genomic_DNA"/>
</dbReference>
<reference evidence="3 5" key="3">
    <citation type="submission" date="2024-09" db="EMBL/GenBank/DDBJ databases">
        <title>Genomes of Rahnella.</title>
        <authorList>
            <person name="Mnguni F.C."/>
            <person name="Shin G.Y."/>
            <person name="Coutinho T."/>
        </authorList>
    </citation>
    <scope>NUCLEOTIDE SEQUENCE [LARGE SCALE GENOMIC DNA]</scope>
    <source>
        <strain evidence="3 5">20WA0057</strain>
    </source>
</reference>
<dbReference type="HOGENOM" id="CLU_078912_5_1_6"/>
<keyword evidence="5" id="KW-1185">Reference proteome</keyword>
<evidence type="ECO:0000259" key="1">
    <source>
        <dbReference type="Pfam" id="PF22818"/>
    </source>
</evidence>
<dbReference type="Proteomes" id="UP001598201">
    <property type="component" value="Unassembled WGS sequence"/>
</dbReference>
<dbReference type="PIRSF" id="PIRSF030962">
    <property type="entry name" value="Dehydrase_ECs4332_prd"/>
    <property type="match status" value="1"/>
</dbReference>
<sequence>MILPQVLNQQLVSDTRLLLTFRLSADLFWFKGHFPSSPILPGVTQVNWAMGYAEELLGLDKAFSGMEVVKFQRPLLPEETVDLHIDWLKEKNRLVFRYSVGDAVASSGKITLCP</sequence>
<name>A0A0H3FBY7_RAHSY</name>
<keyword evidence="3" id="KW-0456">Lyase</keyword>
<gene>
    <name evidence="2" type="ordered locus">Rahaq_0902</name>
    <name evidence="3" type="ORF">ACFPK4_21800</name>
</gene>
<dbReference type="Pfam" id="PF22818">
    <property type="entry name" value="ApeI-like"/>
    <property type="match status" value="1"/>
</dbReference>
<dbReference type="InterPro" id="IPR029069">
    <property type="entry name" value="HotDog_dom_sf"/>
</dbReference>
<dbReference type="SUPFAM" id="SSF54637">
    <property type="entry name" value="Thioesterase/thiol ester dehydrase-isomerase"/>
    <property type="match status" value="1"/>
</dbReference>
<feature type="domain" description="ApeI dehydratase-like" evidence="1">
    <location>
        <begin position="13"/>
        <end position="109"/>
    </location>
</feature>
<proteinExistence type="predicted"/>
<protein>
    <submittedName>
        <fullName evidence="3">3-hydroxyacyl-ACP dehydratase FabZ family protein</fullName>
        <ecNumber evidence="3">4.2.1.-</ecNumber>
    </submittedName>
    <submittedName>
        <fullName evidence="2">Beta-hydroxyacyl-(Acyl-carrier-protein) dehydratase FabA/FabZ</fullName>
    </submittedName>
</protein>
<reference evidence="2 4" key="2">
    <citation type="journal article" date="2012" name="J. Bacteriol.">
        <title>Complete Genome Sequence of Rahnella sp. Strain Y9602, a Gammaproteobacterium Isolate from Metal- and Radionuclide-Contaminated Soil.</title>
        <authorList>
            <person name="Martinez R.J."/>
            <person name="Bruce D."/>
            <person name="Detter C."/>
            <person name="Goodwin L.A."/>
            <person name="Han J."/>
            <person name="Han C.S."/>
            <person name="Held B."/>
            <person name="Land M.L."/>
            <person name="Mikhailova N."/>
            <person name="Nolan M."/>
            <person name="Pennacchio L."/>
            <person name="Pitluck S."/>
            <person name="Tapia R."/>
            <person name="Woyke T."/>
            <person name="Sobecky P.A."/>
        </authorList>
    </citation>
    <scope>NUCLEOTIDE SEQUENCE [LARGE SCALE GENOMIC DNA]</scope>
    <source>
        <strain evidence="2 4">Y9602</strain>
    </source>
</reference>
<accession>A0A0H3FBY7</accession>
<dbReference type="InterPro" id="IPR054545">
    <property type="entry name" value="ApeI-like"/>
</dbReference>
<dbReference type="eggNOG" id="COG0764">
    <property type="taxonomic scope" value="Bacteria"/>
</dbReference>
<dbReference type="OrthoDB" id="9812842at2"/>
<dbReference type="Gene3D" id="3.10.129.10">
    <property type="entry name" value="Hotdog Thioesterase"/>
    <property type="match status" value="1"/>
</dbReference>
<dbReference type="InterPro" id="IPR016962">
    <property type="entry name" value="Dehydrase_ECs4332_prd"/>
</dbReference>
<reference evidence="4" key="1">
    <citation type="submission" date="2011-01" db="EMBL/GenBank/DDBJ databases">
        <title>Complete sequence of chromosome of Rahnella sp. Y9602.</title>
        <authorList>
            <consortium name="US DOE Joint Genome Institute"/>
            <person name="Lucas S."/>
            <person name="Copeland A."/>
            <person name="Lapidus A."/>
            <person name="Cheng J.-F."/>
            <person name="Goodwin L."/>
            <person name="Pitluck S."/>
            <person name="Lu M."/>
            <person name="Detter J.C."/>
            <person name="Han C."/>
            <person name="Tapia R."/>
            <person name="Land M."/>
            <person name="Hauser L."/>
            <person name="Kyrpides N."/>
            <person name="Ivanova N."/>
            <person name="Ovchinnikova G."/>
            <person name="Pagani I."/>
            <person name="Sobecky P.A."/>
            <person name="Martinez R.J."/>
            <person name="Woyke T."/>
        </authorList>
    </citation>
    <scope>NUCLEOTIDE SEQUENCE [LARGE SCALE GENOMIC DNA]</scope>
    <source>
        <strain evidence="4">Y9602</strain>
    </source>
</reference>
<dbReference type="RefSeq" id="WP_013574232.1">
    <property type="nucleotide sequence ID" value="NC_015061.1"/>
</dbReference>
<dbReference type="GO" id="GO:0016829">
    <property type="term" value="F:lyase activity"/>
    <property type="evidence" value="ECO:0007669"/>
    <property type="project" value="UniProtKB-KW"/>
</dbReference>
<organism evidence="2 4">
    <name type="scientific">Rahnella sp. (strain Y9602)</name>
    <dbReference type="NCBI Taxonomy" id="2703885"/>
    <lineage>
        <taxon>Bacteria</taxon>
        <taxon>Pseudomonadati</taxon>
        <taxon>Pseudomonadota</taxon>
        <taxon>Gammaproteobacteria</taxon>
        <taxon>Enterobacterales</taxon>
        <taxon>Yersiniaceae</taxon>
        <taxon>Rahnella</taxon>
    </lineage>
</organism>
<dbReference type="EC" id="4.2.1.-" evidence="3"/>
<dbReference type="EMBL" id="JBHUCJ010000075">
    <property type="protein sequence ID" value="MFD3226183.1"/>
    <property type="molecule type" value="Genomic_DNA"/>
</dbReference>
<dbReference type="KEGG" id="rah:Rahaq_0902"/>
<evidence type="ECO:0000313" key="2">
    <source>
        <dbReference type="EMBL" id="ADW72527.1"/>
    </source>
</evidence>